<dbReference type="EMBL" id="CP000581">
    <property type="protein sequence ID" value="ABO94277.1"/>
    <property type="molecule type" value="Genomic_DNA"/>
</dbReference>
<evidence type="ECO:0000313" key="7">
    <source>
        <dbReference type="EMBL" id="ABO94277.1"/>
    </source>
</evidence>
<dbReference type="InterPro" id="IPR049555">
    <property type="entry name" value="GDT1-like_CS"/>
</dbReference>
<feature type="non-terminal residue" evidence="7">
    <location>
        <position position="1"/>
    </location>
</feature>
<dbReference type="OrthoDB" id="498495at2759"/>
<dbReference type="GO" id="GO:0032472">
    <property type="term" value="P:Golgi calcium ion transport"/>
    <property type="evidence" value="ECO:0007669"/>
    <property type="project" value="TreeGrafter"/>
</dbReference>
<dbReference type="Gramene" id="ABO94277">
    <property type="protein sequence ID" value="ABO94277"/>
    <property type="gene ID" value="OSTLU_7690"/>
</dbReference>
<evidence type="ECO:0000256" key="3">
    <source>
        <dbReference type="ARBA" id="ARBA00022692"/>
    </source>
</evidence>
<dbReference type="Pfam" id="PF01169">
    <property type="entry name" value="GDT1"/>
    <property type="match status" value="2"/>
</dbReference>
<dbReference type="GO" id="GO:0009535">
    <property type="term" value="C:chloroplast thylakoid membrane"/>
    <property type="evidence" value="ECO:0007669"/>
    <property type="project" value="EnsemblPlants"/>
</dbReference>
<dbReference type="Proteomes" id="UP000001568">
    <property type="component" value="Chromosome 1"/>
</dbReference>
<feature type="non-terminal residue" evidence="7">
    <location>
        <position position="205"/>
    </location>
</feature>
<gene>
    <name evidence="7" type="ORF">OSTLU_7690</name>
</gene>
<evidence type="ECO:0000256" key="1">
    <source>
        <dbReference type="ARBA" id="ARBA00004141"/>
    </source>
</evidence>
<feature type="transmembrane region" description="Helical" evidence="6">
    <location>
        <begin position="33"/>
        <end position="55"/>
    </location>
</feature>
<keyword evidence="8" id="KW-1185">Reference proteome</keyword>
<dbReference type="InterPro" id="IPR036259">
    <property type="entry name" value="MFS_trans_sf"/>
</dbReference>
<dbReference type="GO" id="GO:0005384">
    <property type="term" value="F:manganese ion transmembrane transporter activity"/>
    <property type="evidence" value="ECO:0007669"/>
    <property type="project" value="EnsemblPlants"/>
</dbReference>
<dbReference type="HOGENOM" id="CLU_040186_1_2_1"/>
<comment type="subcellular location">
    <subcellularLocation>
        <location evidence="1 6">Membrane</location>
        <topology evidence="1 6">Multi-pass membrane protein</topology>
    </subcellularLocation>
</comment>
<dbReference type="GeneID" id="4999662"/>
<dbReference type="GO" id="GO:0032468">
    <property type="term" value="P:Golgi calcium ion homeostasis"/>
    <property type="evidence" value="ECO:0007669"/>
    <property type="project" value="TreeGrafter"/>
</dbReference>
<dbReference type="GO" id="GO:0019722">
    <property type="term" value="P:calcium-mediated signaling"/>
    <property type="evidence" value="ECO:0007669"/>
    <property type="project" value="EnsemblPlants"/>
</dbReference>
<dbReference type="GO" id="GO:0005794">
    <property type="term" value="C:Golgi apparatus"/>
    <property type="evidence" value="ECO:0007669"/>
    <property type="project" value="TreeGrafter"/>
</dbReference>
<evidence type="ECO:0000313" key="8">
    <source>
        <dbReference type="Proteomes" id="UP000001568"/>
    </source>
</evidence>
<dbReference type="GO" id="GO:0015085">
    <property type="term" value="F:calcium ion transmembrane transporter activity"/>
    <property type="evidence" value="ECO:0007669"/>
    <property type="project" value="EnsemblPlants"/>
</dbReference>
<dbReference type="AlphaFoldDB" id="A4RRY4"/>
<feature type="transmembrane region" description="Helical" evidence="6">
    <location>
        <begin position="182"/>
        <end position="200"/>
    </location>
</feature>
<name>A4RRY4_OSTLU</name>
<protein>
    <recommendedName>
        <fullName evidence="6">GDT1 family protein</fullName>
    </recommendedName>
</protein>
<dbReference type="PANTHER" id="PTHR12608:SF6">
    <property type="entry name" value="PROTEIN PAM71, CHLOROPLASTIC"/>
    <property type="match status" value="1"/>
</dbReference>
<dbReference type="eggNOG" id="KOG2881">
    <property type="taxonomic scope" value="Eukaryota"/>
</dbReference>
<dbReference type="InterPro" id="IPR001727">
    <property type="entry name" value="GDT1-like"/>
</dbReference>
<dbReference type="OMA" id="AGSNWDD"/>
<dbReference type="RefSeq" id="XP_001415985.1">
    <property type="nucleotide sequence ID" value="XM_001415948.2"/>
</dbReference>
<evidence type="ECO:0000256" key="6">
    <source>
        <dbReference type="RuleBase" id="RU365102"/>
    </source>
</evidence>
<comment type="similarity">
    <text evidence="2 6">Belongs to the GDT1 family.</text>
</comment>
<dbReference type="GO" id="GO:0010270">
    <property type="term" value="P:photosystem II oxygen evolving complex assembly"/>
    <property type="evidence" value="ECO:0007669"/>
    <property type="project" value="EnsemblPlants"/>
</dbReference>
<organism evidence="7 8">
    <name type="scientific">Ostreococcus lucimarinus (strain CCE9901)</name>
    <dbReference type="NCBI Taxonomy" id="436017"/>
    <lineage>
        <taxon>Eukaryota</taxon>
        <taxon>Viridiplantae</taxon>
        <taxon>Chlorophyta</taxon>
        <taxon>Mamiellophyceae</taxon>
        <taxon>Mamiellales</taxon>
        <taxon>Bathycoccaceae</taxon>
        <taxon>Ostreococcus</taxon>
    </lineage>
</organism>
<accession>A4RRY4</accession>
<reference evidence="7 8" key="1">
    <citation type="journal article" date="2007" name="Proc. Natl. Acad. Sci. U.S.A.">
        <title>The tiny eukaryote Ostreococcus provides genomic insights into the paradox of plankton speciation.</title>
        <authorList>
            <person name="Palenik B."/>
            <person name="Grimwood J."/>
            <person name="Aerts A."/>
            <person name="Rouze P."/>
            <person name="Salamov A."/>
            <person name="Putnam N."/>
            <person name="Dupont C."/>
            <person name="Jorgensen R."/>
            <person name="Derelle E."/>
            <person name="Rombauts S."/>
            <person name="Zhou K."/>
            <person name="Otillar R."/>
            <person name="Merchant S.S."/>
            <person name="Podell S."/>
            <person name="Gaasterland T."/>
            <person name="Napoli C."/>
            <person name="Gendler K."/>
            <person name="Manuell A."/>
            <person name="Tai V."/>
            <person name="Vallon O."/>
            <person name="Piganeau G."/>
            <person name="Jancek S."/>
            <person name="Heijde M."/>
            <person name="Jabbari K."/>
            <person name="Bowler C."/>
            <person name="Lohr M."/>
            <person name="Robbens S."/>
            <person name="Werner G."/>
            <person name="Dubchak I."/>
            <person name="Pazour G.J."/>
            <person name="Ren Q."/>
            <person name="Paulsen I."/>
            <person name="Delwiche C."/>
            <person name="Schmutz J."/>
            <person name="Rokhsar D."/>
            <person name="Van de Peer Y."/>
            <person name="Moreau H."/>
            <person name="Grigoriev I.V."/>
        </authorList>
    </citation>
    <scope>NUCLEOTIDE SEQUENCE [LARGE SCALE GENOMIC DNA]</scope>
    <source>
        <strain evidence="7 8">CCE9901</strain>
    </source>
</reference>
<dbReference type="PANTHER" id="PTHR12608">
    <property type="entry name" value="TRANSMEMBRANE PROTEIN HTP-1 RELATED"/>
    <property type="match status" value="1"/>
</dbReference>
<evidence type="ECO:0000256" key="4">
    <source>
        <dbReference type="ARBA" id="ARBA00022989"/>
    </source>
</evidence>
<dbReference type="GO" id="GO:0015095">
    <property type="term" value="F:magnesium ion transmembrane transporter activity"/>
    <property type="evidence" value="ECO:0007669"/>
    <property type="project" value="EnsemblPlants"/>
</dbReference>
<keyword evidence="4 6" id="KW-1133">Transmembrane helix</keyword>
<evidence type="ECO:0000256" key="2">
    <source>
        <dbReference type="ARBA" id="ARBA00009190"/>
    </source>
</evidence>
<keyword evidence="5 6" id="KW-0472">Membrane</keyword>
<proteinExistence type="inferred from homology"/>
<keyword evidence="3 6" id="KW-0812">Transmembrane</keyword>
<evidence type="ECO:0000256" key="5">
    <source>
        <dbReference type="ARBA" id="ARBA00023136"/>
    </source>
</evidence>
<dbReference type="KEGG" id="olu:OSTLU_7690"/>
<comment type="caution">
    <text evidence="6">Lacks conserved residue(s) required for the propagation of feature annotation.</text>
</comment>
<dbReference type="SUPFAM" id="SSF103473">
    <property type="entry name" value="MFS general substrate transporter"/>
    <property type="match status" value="1"/>
</dbReference>
<feature type="transmembrane region" description="Helical" evidence="6">
    <location>
        <begin position="6"/>
        <end position="26"/>
    </location>
</feature>
<dbReference type="PROSITE" id="PS01214">
    <property type="entry name" value="UPF0016"/>
    <property type="match status" value="1"/>
</dbReference>
<sequence length="205" mass="21539">FLQGLLLILFSEIGDKTFFIAVLLALQQDKKAVFAGTYGALAAMTVISVTLGQFLHQLDENLPFETSVPWDDFLAAGLLLFFGVQTIRSAEESKAEEEEEDAKEAVEGLGSTFNDEMALIATTAALVFGAEWGDKSFFATIALAAAADPGQVVGGALAGHFIATAGAVTIGDVIGDYISERVVAYAGGSLFILFAVGTLVDAFNK</sequence>